<feature type="domain" description="N-acetyltransferase" evidence="4">
    <location>
        <begin position="30"/>
        <end position="184"/>
    </location>
</feature>
<dbReference type="Pfam" id="PF13549">
    <property type="entry name" value="ATP-grasp_5"/>
    <property type="match status" value="1"/>
</dbReference>
<dbReference type="InterPro" id="IPR016102">
    <property type="entry name" value="Succinyl-CoA_synth-like"/>
</dbReference>
<dbReference type="Proteomes" id="UP001165561">
    <property type="component" value="Unassembled WGS sequence"/>
</dbReference>
<dbReference type="PANTHER" id="PTHR42793:SF1">
    <property type="entry name" value="PEPTIDYL-LYSINE N-ACETYLTRANSFERASE PATZ"/>
    <property type="match status" value="1"/>
</dbReference>
<dbReference type="InterPro" id="IPR016181">
    <property type="entry name" value="Acyl_CoA_acyltransferase"/>
</dbReference>
<dbReference type="Gene3D" id="3.40.630.30">
    <property type="match status" value="1"/>
</dbReference>
<dbReference type="CDD" id="cd04301">
    <property type="entry name" value="NAT_SF"/>
    <property type="match status" value="1"/>
</dbReference>
<dbReference type="Pfam" id="PF00583">
    <property type="entry name" value="Acetyltransf_1"/>
    <property type="match status" value="1"/>
</dbReference>
<dbReference type="InterPro" id="IPR003781">
    <property type="entry name" value="CoA-bd"/>
</dbReference>
<organism evidence="5 6">
    <name type="scientific">Georgenia halotolerans</name>
    <dbReference type="NCBI Taxonomy" id="3028317"/>
    <lineage>
        <taxon>Bacteria</taxon>
        <taxon>Bacillati</taxon>
        <taxon>Actinomycetota</taxon>
        <taxon>Actinomycetes</taxon>
        <taxon>Micrococcales</taxon>
        <taxon>Bogoriellaceae</taxon>
        <taxon>Georgenia</taxon>
    </lineage>
</organism>
<evidence type="ECO:0000259" key="3">
    <source>
        <dbReference type="PROSITE" id="PS50975"/>
    </source>
</evidence>
<feature type="region of interest" description="Disordered" evidence="2">
    <location>
        <begin position="241"/>
        <end position="273"/>
    </location>
</feature>
<dbReference type="Pfam" id="PF13380">
    <property type="entry name" value="CoA_binding_2"/>
    <property type="match status" value="1"/>
</dbReference>
<dbReference type="EMBL" id="JARACI010001196">
    <property type="protein sequence ID" value="MDD9208156.1"/>
    <property type="molecule type" value="Genomic_DNA"/>
</dbReference>
<evidence type="ECO:0000256" key="1">
    <source>
        <dbReference type="PROSITE-ProRule" id="PRU00409"/>
    </source>
</evidence>
<keyword evidence="5" id="KW-0012">Acyltransferase</keyword>
<dbReference type="GO" id="GO:0016746">
    <property type="term" value="F:acyltransferase activity"/>
    <property type="evidence" value="ECO:0007669"/>
    <property type="project" value="UniProtKB-KW"/>
</dbReference>
<evidence type="ECO:0000259" key="4">
    <source>
        <dbReference type="PROSITE" id="PS51186"/>
    </source>
</evidence>
<dbReference type="PANTHER" id="PTHR42793">
    <property type="entry name" value="COA BINDING DOMAIN CONTAINING PROTEIN"/>
    <property type="match status" value="1"/>
</dbReference>
<sequence>MSQAAEDDARASGYPAHWEADVVLRDGTTMHIRPIRPDDAVALQRFHTSQSEQSIYYRFFAPMARLSDADLHRFTHVDHHARVALVLTRGPEIRAVGRFDVVGPGEAEVAFNVSDAEQGRGLGSVLLDHLAAAARERGVERFLADVLPVNARMVAVFRDAGYEVTQEMDDGVLRVSVSLEETERSWTVMAEREQHAEALSMRTLLSAGSVLVVGDGEPGSALAARTARSLLDSGFTGPVHLVGTVPEHDGAGGTDGSEHDGTGGPGRGTAPDVHHHERLADVPRPVDLAVVAADPDEVVASVPALAAAGVGSVVVLSAGFAEAGPVGRRRQHELLRRTREAGIRLLGPASFGLVGHGPAGRYDVSLWGGGSTAAGDGWLGLFCQSIPSGLSLRAHGAERGLPLASFVSAGNRADVSGNDTMQFWGREGRLRVGALQLESVGNARKFSRVARRVSDSIPLVALVSSRTGQVAPPGHAVRTSALPRRVLEELLRQAGVVRADSPANLFDIAAVLGAQPSPRGRRVMVLAGSQALAALATDALLAHELDLAGEPVVLDPTAGPADYDRAAADLLRRTDWDAAVVAHAPPLGGTDRAVAQVVARAAAGDPRTWVASFFGLHGLTEALTAEGPQGPETVPSLPGVDTACQVLAAAADHAVWHASDRGGLVDPPGIDPAQARALVAGRLADEPEEPQRLPAGATSELLACYGIDVLPAVPVADEDEAVAAAERVGWPVALKTTDLVLRHRSDLGGVRLDLADADALRDAVRHMGERTQALLGRSTGLEVQAMAPPGAACVVRGTEDELYGPVLAFGLGGDAVELLEDVSYRIPPLTTRDVQEMVRSVRAAPRLLGHRGLPVLDVAALEDVVARVSMLTDDLPEVARVELNPVIVGERGAVTTSAVVDLARPARTDNGRRTLPG</sequence>
<protein>
    <submittedName>
        <fullName evidence="5">GNAT family N-acetyltransferase</fullName>
        <ecNumber evidence="5">2.3.1.-</ecNumber>
    </submittedName>
</protein>
<dbReference type="PROSITE" id="PS51186">
    <property type="entry name" value="GNAT"/>
    <property type="match status" value="1"/>
</dbReference>
<keyword evidence="1" id="KW-0547">Nucleotide-binding</keyword>
<dbReference type="EC" id="2.3.1.-" evidence="5"/>
<dbReference type="Gene3D" id="3.40.50.720">
    <property type="entry name" value="NAD(P)-binding Rossmann-like Domain"/>
    <property type="match status" value="1"/>
</dbReference>
<dbReference type="SUPFAM" id="SSF56059">
    <property type="entry name" value="Glutathione synthetase ATP-binding domain-like"/>
    <property type="match status" value="1"/>
</dbReference>
<dbReference type="InterPro" id="IPR013815">
    <property type="entry name" value="ATP_grasp_subdomain_1"/>
</dbReference>
<name>A0ABT5U1I5_9MICO</name>
<dbReference type="SUPFAM" id="SSF52210">
    <property type="entry name" value="Succinyl-CoA synthetase domains"/>
    <property type="match status" value="2"/>
</dbReference>
<evidence type="ECO:0000313" key="6">
    <source>
        <dbReference type="Proteomes" id="UP001165561"/>
    </source>
</evidence>
<feature type="compositionally biased region" description="Basic and acidic residues" evidence="2">
    <location>
        <begin position="246"/>
        <end position="261"/>
    </location>
</feature>
<dbReference type="Gene3D" id="3.30.1490.20">
    <property type="entry name" value="ATP-grasp fold, A domain"/>
    <property type="match status" value="1"/>
</dbReference>
<dbReference type="Pfam" id="PF13607">
    <property type="entry name" value="Succ_CoA_lig"/>
    <property type="match status" value="1"/>
</dbReference>
<proteinExistence type="predicted"/>
<feature type="domain" description="ATP-grasp" evidence="3">
    <location>
        <begin position="699"/>
        <end position="911"/>
    </location>
</feature>
<keyword evidence="5" id="KW-0808">Transferase</keyword>
<keyword evidence="1" id="KW-0067">ATP-binding</keyword>
<evidence type="ECO:0000256" key="2">
    <source>
        <dbReference type="SAM" id="MobiDB-lite"/>
    </source>
</evidence>
<dbReference type="InterPro" id="IPR011761">
    <property type="entry name" value="ATP-grasp"/>
</dbReference>
<dbReference type="Gene3D" id="3.40.50.261">
    <property type="entry name" value="Succinyl-CoA synthetase domains"/>
    <property type="match status" value="2"/>
</dbReference>
<dbReference type="Gene3D" id="3.30.470.20">
    <property type="entry name" value="ATP-grasp fold, B domain"/>
    <property type="match status" value="1"/>
</dbReference>
<dbReference type="InterPro" id="IPR032875">
    <property type="entry name" value="Succ_CoA_lig_flav_dom"/>
</dbReference>
<accession>A0ABT5U1I5</accession>
<gene>
    <name evidence="5" type="ORF">PU560_17040</name>
</gene>
<keyword evidence="6" id="KW-1185">Reference proteome</keyword>
<dbReference type="SUPFAM" id="SSF51735">
    <property type="entry name" value="NAD(P)-binding Rossmann-fold domains"/>
    <property type="match status" value="1"/>
</dbReference>
<evidence type="ECO:0000313" key="5">
    <source>
        <dbReference type="EMBL" id="MDD9208156.1"/>
    </source>
</evidence>
<dbReference type="SUPFAM" id="SSF55729">
    <property type="entry name" value="Acyl-CoA N-acyltransferases (Nat)"/>
    <property type="match status" value="1"/>
</dbReference>
<dbReference type="InterPro" id="IPR036291">
    <property type="entry name" value="NAD(P)-bd_dom_sf"/>
</dbReference>
<reference evidence="5" key="1">
    <citation type="submission" date="2023-02" db="EMBL/GenBank/DDBJ databases">
        <title>Georgenia sp.10Sc9-8, isolated from a soil sample collected from the Taklamakan desert.</title>
        <authorList>
            <person name="Liu S."/>
        </authorList>
    </citation>
    <scope>NUCLEOTIDE SEQUENCE</scope>
    <source>
        <strain evidence="5">10Sc9-8</strain>
    </source>
</reference>
<comment type="caution">
    <text evidence="5">The sequence shown here is derived from an EMBL/GenBank/DDBJ whole genome shotgun (WGS) entry which is preliminary data.</text>
</comment>
<dbReference type="SMART" id="SM00881">
    <property type="entry name" value="CoA_binding"/>
    <property type="match status" value="1"/>
</dbReference>
<dbReference type="InterPro" id="IPR000182">
    <property type="entry name" value="GNAT_dom"/>
</dbReference>
<dbReference type="PROSITE" id="PS50975">
    <property type="entry name" value="ATP_GRASP"/>
    <property type="match status" value="1"/>
</dbReference>